<sequence>MHDVPRQSHDGSYHVTWKVQCKEHKRHSEQKGRHFGVEGYEKSREDKSQDRVHVDEHLEEFVVAAFPGTSALVDLQRPQREVIHSQSKQEEHTDDQFGYSGRAVSLHGEGMADPDVVLGSNDHHEPHRQETTDVRQEDGQLTGSLGVKDGRVPDVSDPDDNEGDQEADVGDGPRGQVQTAGRGALGLTEEHRQCQQAPDQPHETEQRVRKLLDLCKYLDDIFWIVIHKAVVIRGIHSCGCSLFFLKV</sequence>
<evidence type="ECO:0000313" key="2">
    <source>
        <dbReference type="EMBL" id="EKC31412.1"/>
    </source>
</evidence>
<accession>K1Q4D1</accession>
<proteinExistence type="predicted"/>
<reference evidence="2" key="1">
    <citation type="journal article" date="2012" name="Nature">
        <title>The oyster genome reveals stress adaptation and complexity of shell formation.</title>
        <authorList>
            <person name="Zhang G."/>
            <person name="Fang X."/>
            <person name="Guo X."/>
            <person name="Li L."/>
            <person name="Luo R."/>
            <person name="Xu F."/>
            <person name="Yang P."/>
            <person name="Zhang L."/>
            <person name="Wang X."/>
            <person name="Qi H."/>
            <person name="Xiong Z."/>
            <person name="Que H."/>
            <person name="Xie Y."/>
            <person name="Holland P.W."/>
            <person name="Paps J."/>
            <person name="Zhu Y."/>
            <person name="Wu F."/>
            <person name="Chen Y."/>
            <person name="Wang J."/>
            <person name="Peng C."/>
            <person name="Meng J."/>
            <person name="Yang L."/>
            <person name="Liu J."/>
            <person name="Wen B."/>
            <person name="Zhang N."/>
            <person name="Huang Z."/>
            <person name="Zhu Q."/>
            <person name="Feng Y."/>
            <person name="Mount A."/>
            <person name="Hedgecock D."/>
            <person name="Xu Z."/>
            <person name="Liu Y."/>
            <person name="Domazet-Loso T."/>
            <person name="Du Y."/>
            <person name="Sun X."/>
            <person name="Zhang S."/>
            <person name="Liu B."/>
            <person name="Cheng P."/>
            <person name="Jiang X."/>
            <person name="Li J."/>
            <person name="Fan D."/>
            <person name="Wang W."/>
            <person name="Fu W."/>
            <person name="Wang T."/>
            <person name="Wang B."/>
            <person name="Zhang J."/>
            <person name="Peng Z."/>
            <person name="Li Y."/>
            <person name="Li N."/>
            <person name="Wang J."/>
            <person name="Chen M."/>
            <person name="He Y."/>
            <person name="Tan F."/>
            <person name="Song X."/>
            <person name="Zheng Q."/>
            <person name="Huang R."/>
            <person name="Yang H."/>
            <person name="Du X."/>
            <person name="Chen L."/>
            <person name="Yang M."/>
            <person name="Gaffney P.M."/>
            <person name="Wang S."/>
            <person name="Luo L."/>
            <person name="She Z."/>
            <person name="Ming Y."/>
            <person name="Huang W."/>
            <person name="Zhang S."/>
            <person name="Huang B."/>
            <person name="Zhang Y."/>
            <person name="Qu T."/>
            <person name="Ni P."/>
            <person name="Miao G."/>
            <person name="Wang J."/>
            <person name="Wang Q."/>
            <person name="Steinberg C.E."/>
            <person name="Wang H."/>
            <person name="Li N."/>
            <person name="Qian L."/>
            <person name="Zhang G."/>
            <person name="Li Y."/>
            <person name="Yang H."/>
            <person name="Liu X."/>
            <person name="Wang J."/>
            <person name="Yin Y."/>
            <person name="Wang J."/>
        </authorList>
    </citation>
    <scope>NUCLEOTIDE SEQUENCE [LARGE SCALE GENOMIC DNA]</scope>
    <source>
        <strain evidence="2">05x7-T-G4-1.051#20</strain>
    </source>
</reference>
<dbReference type="EMBL" id="JH818027">
    <property type="protein sequence ID" value="EKC31412.1"/>
    <property type="molecule type" value="Genomic_DNA"/>
</dbReference>
<organism evidence="2">
    <name type="scientific">Magallana gigas</name>
    <name type="common">Pacific oyster</name>
    <name type="synonym">Crassostrea gigas</name>
    <dbReference type="NCBI Taxonomy" id="29159"/>
    <lineage>
        <taxon>Eukaryota</taxon>
        <taxon>Metazoa</taxon>
        <taxon>Spiralia</taxon>
        <taxon>Lophotrochozoa</taxon>
        <taxon>Mollusca</taxon>
        <taxon>Bivalvia</taxon>
        <taxon>Autobranchia</taxon>
        <taxon>Pteriomorphia</taxon>
        <taxon>Ostreida</taxon>
        <taxon>Ostreoidea</taxon>
        <taxon>Ostreidae</taxon>
        <taxon>Magallana</taxon>
    </lineage>
</organism>
<dbReference type="HOGENOM" id="CLU_1125484_0_0_1"/>
<feature type="compositionally biased region" description="Basic and acidic residues" evidence="1">
    <location>
        <begin position="29"/>
        <end position="52"/>
    </location>
</feature>
<feature type="region of interest" description="Disordered" evidence="1">
    <location>
        <begin position="24"/>
        <end position="52"/>
    </location>
</feature>
<gene>
    <name evidence="2" type="ORF">CGI_10014012</name>
</gene>
<protein>
    <submittedName>
        <fullName evidence="2">Uncharacterized protein</fullName>
    </submittedName>
</protein>
<feature type="compositionally biased region" description="Acidic residues" evidence="1">
    <location>
        <begin position="156"/>
        <end position="169"/>
    </location>
</feature>
<name>K1Q4D1_MAGGI</name>
<feature type="compositionally biased region" description="Basic and acidic residues" evidence="1">
    <location>
        <begin position="81"/>
        <end position="95"/>
    </location>
</feature>
<evidence type="ECO:0000256" key="1">
    <source>
        <dbReference type="SAM" id="MobiDB-lite"/>
    </source>
</evidence>
<dbReference type="AlphaFoldDB" id="K1Q4D1"/>
<feature type="region of interest" description="Disordered" evidence="1">
    <location>
        <begin position="81"/>
        <end position="179"/>
    </location>
</feature>
<feature type="compositionally biased region" description="Basic and acidic residues" evidence="1">
    <location>
        <begin position="121"/>
        <end position="138"/>
    </location>
</feature>
<dbReference type="InParanoid" id="K1Q4D1"/>